<dbReference type="Gene3D" id="3.10.450.40">
    <property type="match status" value="1"/>
</dbReference>
<feature type="domain" description="PepSY" evidence="1">
    <location>
        <begin position="50"/>
        <end position="108"/>
    </location>
</feature>
<comment type="caution">
    <text evidence="2">The sequence shown here is derived from an EMBL/GenBank/DDBJ whole genome shotgun (WGS) entry which is preliminary data.</text>
</comment>
<evidence type="ECO:0000313" key="2">
    <source>
        <dbReference type="EMBL" id="TCV90718.1"/>
    </source>
</evidence>
<dbReference type="InterPro" id="IPR025711">
    <property type="entry name" value="PepSY"/>
</dbReference>
<reference evidence="2 3" key="1">
    <citation type="submission" date="2019-03" db="EMBL/GenBank/DDBJ databases">
        <title>Genomic Encyclopedia of Type Strains, Phase IV (KMG-IV): sequencing the most valuable type-strain genomes for metagenomic binning, comparative biology and taxonomic classification.</title>
        <authorList>
            <person name="Goeker M."/>
        </authorList>
    </citation>
    <scope>NUCLEOTIDE SEQUENCE [LARGE SCALE GENOMIC DNA]</scope>
    <source>
        <strain evidence="2 3">DSM 100309</strain>
    </source>
</reference>
<evidence type="ECO:0000259" key="1">
    <source>
        <dbReference type="Pfam" id="PF03413"/>
    </source>
</evidence>
<dbReference type="Proteomes" id="UP000295367">
    <property type="component" value="Unassembled WGS sequence"/>
</dbReference>
<evidence type="ECO:0000313" key="3">
    <source>
        <dbReference type="Proteomes" id="UP000295367"/>
    </source>
</evidence>
<name>A0A4R3YHH5_9PROT</name>
<gene>
    <name evidence="2" type="ORF">EDC63_101692</name>
</gene>
<proteinExistence type="predicted"/>
<organism evidence="2 3">
    <name type="scientific">Sulfurirhabdus autotrophica</name>
    <dbReference type="NCBI Taxonomy" id="1706046"/>
    <lineage>
        <taxon>Bacteria</taxon>
        <taxon>Pseudomonadati</taxon>
        <taxon>Pseudomonadota</taxon>
        <taxon>Betaproteobacteria</taxon>
        <taxon>Nitrosomonadales</taxon>
        <taxon>Sulfuricellaceae</taxon>
        <taxon>Sulfurirhabdus</taxon>
    </lineage>
</organism>
<dbReference type="AlphaFoldDB" id="A0A4R3YHH5"/>
<dbReference type="Pfam" id="PF03413">
    <property type="entry name" value="PepSY"/>
    <property type="match status" value="1"/>
</dbReference>
<protein>
    <submittedName>
        <fullName evidence="2">Peptidase YpeB-like protein</fullName>
    </submittedName>
</protein>
<keyword evidence="3" id="KW-1185">Reference proteome</keyword>
<sequence length="117" mass="12597">MRLHVFNQLDKSITMKASKKRVIKALGLVFTVAAANALAFTGQELAGEAKISLEQARVIALRAHPGKITDEELEKEKGGSGLRYSFDIRHGKVTQEVGVDAKTGNLLENAPEGPNAD</sequence>
<accession>A0A4R3YHH5</accession>
<dbReference type="EMBL" id="SMCO01000001">
    <property type="protein sequence ID" value="TCV90718.1"/>
    <property type="molecule type" value="Genomic_DNA"/>
</dbReference>